<evidence type="ECO:0000313" key="1">
    <source>
        <dbReference type="EMBL" id="GAC27429.1"/>
    </source>
</evidence>
<sequence length="40" mass="4722">MISAWWSTLTPFDYVMTTLEQLSQAEVNIEQLLPWHNVKT</sequence>
<dbReference type="AlphaFoldDB" id="K6Y3Q3"/>
<dbReference type="Proteomes" id="UP000006251">
    <property type="component" value="Unassembled WGS sequence"/>
</dbReference>
<evidence type="ECO:0000313" key="2">
    <source>
        <dbReference type="Proteomes" id="UP000006251"/>
    </source>
</evidence>
<name>K6Y3Q3_9ALTE</name>
<organism evidence="1 2">
    <name type="scientific">Brumicola pallidula DSM 14239 = ACAM 615</name>
    <dbReference type="NCBI Taxonomy" id="1121922"/>
    <lineage>
        <taxon>Bacteria</taxon>
        <taxon>Pseudomonadati</taxon>
        <taxon>Pseudomonadota</taxon>
        <taxon>Gammaproteobacteria</taxon>
        <taxon>Alteromonadales</taxon>
        <taxon>Alteromonadaceae</taxon>
        <taxon>Brumicola</taxon>
    </lineage>
</organism>
<dbReference type="EMBL" id="BAEQ01000013">
    <property type="protein sequence ID" value="GAC27429.1"/>
    <property type="molecule type" value="Genomic_DNA"/>
</dbReference>
<comment type="caution">
    <text evidence="1">The sequence shown here is derived from an EMBL/GenBank/DDBJ whole genome shotgun (WGS) entry which is preliminary data.</text>
</comment>
<protein>
    <recommendedName>
        <fullName evidence="3">Transposase IS66 C-terminal domain-containing protein</fullName>
    </recommendedName>
</protein>
<proteinExistence type="predicted"/>
<keyword evidence="2" id="KW-1185">Reference proteome</keyword>
<evidence type="ECO:0008006" key="3">
    <source>
        <dbReference type="Google" id="ProtNLM"/>
    </source>
</evidence>
<accession>K6Y3Q3</accession>
<dbReference type="RefSeq" id="WP_006009010.1">
    <property type="nucleotide sequence ID" value="NZ_AUAV01000012.1"/>
</dbReference>
<gene>
    <name evidence="1" type="ORF">GPAL_0549</name>
</gene>
<reference evidence="2" key="1">
    <citation type="journal article" date="2014" name="Environ. Microbiol.">
        <title>Comparative genomics of the marine bacterial genus Glaciecola reveals the high degree of genomic diversity and genomic characteristic for cold adaptation.</title>
        <authorList>
            <person name="Qin Q.L."/>
            <person name="Xie B.B."/>
            <person name="Yu Y."/>
            <person name="Shu Y.L."/>
            <person name="Rong J.C."/>
            <person name="Zhang Y.J."/>
            <person name="Zhao D.L."/>
            <person name="Chen X.L."/>
            <person name="Zhang X.Y."/>
            <person name="Chen B."/>
            <person name="Zhou B.C."/>
            <person name="Zhang Y.Z."/>
        </authorList>
    </citation>
    <scope>NUCLEOTIDE SEQUENCE [LARGE SCALE GENOMIC DNA]</scope>
    <source>
        <strain evidence="2">ACAM 615</strain>
    </source>
</reference>